<feature type="transmembrane region" description="Helical" evidence="1">
    <location>
        <begin position="20"/>
        <end position="38"/>
    </location>
</feature>
<dbReference type="EMBL" id="BK015795">
    <property type="protein sequence ID" value="DAE25212.1"/>
    <property type="molecule type" value="Genomic_DNA"/>
</dbReference>
<keyword evidence="1" id="KW-0812">Transmembrane</keyword>
<name>A0A8S5R2R1_9CAUD</name>
<keyword evidence="1" id="KW-0472">Membrane</keyword>
<dbReference type="GO" id="GO:0003968">
    <property type="term" value="F:RNA-directed RNA polymerase activity"/>
    <property type="evidence" value="ECO:0007669"/>
    <property type="project" value="UniProtKB-KW"/>
</dbReference>
<protein>
    <submittedName>
        <fullName evidence="2">RNA-directed RNA polymerase L</fullName>
    </submittedName>
</protein>
<keyword evidence="2" id="KW-0548">Nucleotidyltransferase</keyword>
<reference evidence="2" key="1">
    <citation type="journal article" date="2021" name="Proc. Natl. Acad. Sci. U.S.A.">
        <title>A Catalog of Tens of Thousands of Viruses from Human Metagenomes Reveals Hidden Associations with Chronic Diseases.</title>
        <authorList>
            <person name="Tisza M.J."/>
            <person name="Buck C.B."/>
        </authorList>
    </citation>
    <scope>NUCLEOTIDE SEQUENCE</scope>
    <source>
        <strain evidence="2">CtWWc42</strain>
    </source>
</reference>
<organism evidence="2">
    <name type="scientific">Siphoviridae sp. ctWWc42</name>
    <dbReference type="NCBI Taxonomy" id="2826361"/>
    <lineage>
        <taxon>Viruses</taxon>
        <taxon>Duplodnaviria</taxon>
        <taxon>Heunggongvirae</taxon>
        <taxon>Uroviricota</taxon>
        <taxon>Caudoviricetes</taxon>
    </lineage>
</organism>
<evidence type="ECO:0000256" key="1">
    <source>
        <dbReference type="SAM" id="Phobius"/>
    </source>
</evidence>
<sequence>MTVESIKKIWSDNKDEIKELVCIAICSGVPVLICGGIYKKAYMHGYKNGVTDASDHISDDLATLLGYDQYQSLYRNYVRMIKARKH</sequence>
<evidence type="ECO:0000313" key="2">
    <source>
        <dbReference type="EMBL" id="DAE25212.1"/>
    </source>
</evidence>
<proteinExistence type="predicted"/>
<accession>A0A8S5R2R1</accession>
<keyword evidence="2" id="KW-0808">Transferase</keyword>
<keyword evidence="2" id="KW-0696">RNA-directed RNA polymerase</keyword>
<keyword evidence="1" id="KW-1133">Transmembrane helix</keyword>